<evidence type="ECO:0000313" key="1">
    <source>
        <dbReference type="EMBL" id="GAG90847.1"/>
    </source>
</evidence>
<gene>
    <name evidence="1" type="ORF">S01H4_48260</name>
</gene>
<accession>X1CCB5</accession>
<dbReference type="AlphaFoldDB" id="X1CCB5"/>
<comment type="caution">
    <text evidence="1">The sequence shown here is derived from an EMBL/GenBank/DDBJ whole genome shotgun (WGS) entry which is preliminary data.</text>
</comment>
<dbReference type="EMBL" id="BART01027188">
    <property type="protein sequence ID" value="GAG90847.1"/>
    <property type="molecule type" value="Genomic_DNA"/>
</dbReference>
<name>X1CCB5_9ZZZZ</name>
<proteinExistence type="predicted"/>
<protein>
    <submittedName>
        <fullName evidence="1">Uncharacterized protein</fullName>
    </submittedName>
</protein>
<organism evidence="1">
    <name type="scientific">marine sediment metagenome</name>
    <dbReference type="NCBI Taxonomy" id="412755"/>
    <lineage>
        <taxon>unclassified sequences</taxon>
        <taxon>metagenomes</taxon>
        <taxon>ecological metagenomes</taxon>
    </lineage>
</organism>
<sequence length="150" mass="16206">MSLTGTHHAFVGIHEDAMNVVVEAFRVSRPWLFSYGHYLLGGGTPPAPTTEIYAITIPGTDLPFPYRVDIPKLVIDCFPEKAGSGLPSQLQPLNQDDFSVHADLVLSVLCPGEIILHGKETKEWKPVTAKLALWAIGSPTAEPAGGTKNF</sequence>
<reference evidence="1" key="1">
    <citation type="journal article" date="2014" name="Front. Microbiol.">
        <title>High frequency of phylogenetically diverse reductive dehalogenase-homologous genes in deep subseafloor sedimentary metagenomes.</title>
        <authorList>
            <person name="Kawai M."/>
            <person name="Futagami T."/>
            <person name="Toyoda A."/>
            <person name="Takaki Y."/>
            <person name="Nishi S."/>
            <person name="Hori S."/>
            <person name="Arai W."/>
            <person name="Tsubouchi T."/>
            <person name="Morono Y."/>
            <person name="Uchiyama I."/>
            <person name="Ito T."/>
            <person name="Fujiyama A."/>
            <person name="Inagaki F."/>
            <person name="Takami H."/>
        </authorList>
    </citation>
    <scope>NUCLEOTIDE SEQUENCE</scope>
    <source>
        <strain evidence="1">Expedition CK06-06</strain>
    </source>
</reference>